<sequence>MLISDFLVAAKTTKQTKKDIQPTEQQPKQKRKLKLTNTVFEPSIHSLKEFKFEDEKDEQQQIEQIDKLSNAIQLQPMLNIIRLNTPKTTTSLKKLIEQQEEDQLTRHLKFRQEDVSYLFTLLLNETKSQMKELKDDYQSENEYLQYFLPPFINETLAYVKSTAEDMAKKYKNPSLPLPLRYQLIIDRKNTILGKYLVLEAVEGDFDQADKYTWKKTCISEYFEFIAAKSYIVQIFIRNEREYVNLLGIISKQESNRDKNLIYLPWNSRVINSLKIPNIVIEYDNKKQNIYQLRQSYVPLTYPNFDELYPYQFLVHLNPIFSPATYLIELKALLNIGKSKYLNCLLYPQNYIEPRPLMKQSYEFGIPLLQLTEEYLKNNKKFNQSQMNAIRHSTNYTHPFTLINGPPGTGKTYTSMGIMNIVMQRMNQLKEDSIILACGHSNTVINDWVRKINKEFSNAKVMRIGVAEKSDPDIYDYCLEIKTQRQFFMKFTPEYEKKSICELIKPNKQKYDQLTLIHIKQKISQLNEKIYDLKDFYDDLDPQQQFSVDTDLYRLESQKKDLRRFYSTLVQILGQNKETYKQMMLNNLQGIQIVVSTLTSCASSLLEQYMEDKYVSLCIIDEAPMCFEPSTLIPLSNHKIYKLVLIGDHRQLGPVIYDNTNACEYNYNRSLYERLLQTTQQYIMLNIQYRSMQNLSTVTSQFFYDGKVQDSESVSKMIFPQYLSNKLNNSNNFLFFDVHGGTQFNSNNSLFNEYEAYGVFYLVCYLLQDYYNQNEKPISIITPYRAQVKLIKKYLYKFNPQILDYVEIDTIDAFQGKENDIMIISLVRSEGLGFLTDYRRANVATSRAQYGQFIFGNSKALLNEQRLWGPLHQYLYQRKQIRIFGDKEAHDPNYFQKILSQ</sequence>
<keyword evidence="4" id="KW-1185">Reference proteome</keyword>
<reference evidence="3" key="1">
    <citation type="submission" date="2021-01" db="EMBL/GenBank/DDBJ databases">
        <authorList>
            <consortium name="Genoscope - CEA"/>
            <person name="William W."/>
        </authorList>
    </citation>
    <scope>NUCLEOTIDE SEQUENCE</scope>
</reference>
<dbReference type="InterPro" id="IPR047187">
    <property type="entry name" value="SF1_C_Upf1"/>
</dbReference>
<proteinExistence type="predicted"/>
<dbReference type="FunFam" id="3.40.50.300:FF:003366">
    <property type="entry name" value="Helicase required for RNAi-mediated heterochromatin assembly 1"/>
    <property type="match status" value="1"/>
</dbReference>
<comment type="caution">
    <text evidence="3">The sequence shown here is derived from an EMBL/GenBank/DDBJ whole genome shotgun (WGS) entry which is preliminary data.</text>
</comment>
<dbReference type="AlphaFoldDB" id="A0A8S1Q642"/>
<evidence type="ECO:0000259" key="1">
    <source>
        <dbReference type="Pfam" id="PF13086"/>
    </source>
</evidence>
<feature type="domain" description="DNA2/NAM7 helicase helicase" evidence="1">
    <location>
        <begin position="380"/>
        <end position="655"/>
    </location>
</feature>
<accession>A0A8S1Q642</accession>
<dbReference type="CDD" id="cd18808">
    <property type="entry name" value="SF1_C_Upf1"/>
    <property type="match status" value="1"/>
</dbReference>
<dbReference type="Pfam" id="PF13086">
    <property type="entry name" value="AAA_11"/>
    <property type="match status" value="1"/>
</dbReference>
<dbReference type="InterPro" id="IPR041677">
    <property type="entry name" value="DNA2/NAM7_AAA_11"/>
</dbReference>
<evidence type="ECO:0000313" key="3">
    <source>
        <dbReference type="EMBL" id="CAD8110545.1"/>
    </source>
</evidence>
<dbReference type="EMBL" id="CAJJDM010000148">
    <property type="protein sequence ID" value="CAD8110545.1"/>
    <property type="molecule type" value="Genomic_DNA"/>
</dbReference>
<dbReference type="Proteomes" id="UP000688137">
    <property type="component" value="Unassembled WGS sequence"/>
</dbReference>
<dbReference type="InterPro" id="IPR045055">
    <property type="entry name" value="DNA2/NAM7-like"/>
</dbReference>
<feature type="domain" description="DNA2/NAM7 helicase-like C-terminal" evidence="2">
    <location>
        <begin position="666"/>
        <end position="858"/>
    </location>
</feature>
<name>A0A8S1Q642_PARPR</name>
<dbReference type="PANTHER" id="PTHR10887">
    <property type="entry name" value="DNA2/NAM7 HELICASE FAMILY"/>
    <property type="match status" value="1"/>
</dbReference>
<protein>
    <submittedName>
        <fullName evidence="3">Uncharacterized protein</fullName>
    </submittedName>
</protein>
<dbReference type="GO" id="GO:0004386">
    <property type="term" value="F:helicase activity"/>
    <property type="evidence" value="ECO:0007669"/>
    <property type="project" value="InterPro"/>
</dbReference>
<dbReference type="PANTHER" id="PTHR10887:SF495">
    <property type="entry name" value="HELICASE SENATAXIN ISOFORM X1-RELATED"/>
    <property type="match status" value="1"/>
</dbReference>
<dbReference type="Pfam" id="PF13087">
    <property type="entry name" value="AAA_12"/>
    <property type="match status" value="1"/>
</dbReference>
<gene>
    <name evidence="3" type="ORF">PPRIM_AZ9-3.1.T1440112</name>
</gene>
<dbReference type="OMA" id="NEREYVN"/>
<organism evidence="3 4">
    <name type="scientific">Paramecium primaurelia</name>
    <dbReference type="NCBI Taxonomy" id="5886"/>
    <lineage>
        <taxon>Eukaryota</taxon>
        <taxon>Sar</taxon>
        <taxon>Alveolata</taxon>
        <taxon>Ciliophora</taxon>
        <taxon>Intramacronucleata</taxon>
        <taxon>Oligohymenophorea</taxon>
        <taxon>Peniculida</taxon>
        <taxon>Parameciidae</taxon>
        <taxon>Paramecium</taxon>
    </lineage>
</organism>
<evidence type="ECO:0000259" key="2">
    <source>
        <dbReference type="Pfam" id="PF13087"/>
    </source>
</evidence>
<evidence type="ECO:0000313" key="4">
    <source>
        <dbReference type="Proteomes" id="UP000688137"/>
    </source>
</evidence>
<dbReference type="InterPro" id="IPR041679">
    <property type="entry name" value="DNA2/NAM7-like_C"/>
</dbReference>